<dbReference type="AlphaFoldDB" id="H1SD28"/>
<organism evidence="1 2">
    <name type="scientific">Cupriavidus basilensis OR16</name>
    <dbReference type="NCBI Taxonomy" id="1127483"/>
    <lineage>
        <taxon>Bacteria</taxon>
        <taxon>Pseudomonadati</taxon>
        <taxon>Pseudomonadota</taxon>
        <taxon>Betaproteobacteria</taxon>
        <taxon>Burkholderiales</taxon>
        <taxon>Burkholderiaceae</taxon>
        <taxon>Cupriavidus</taxon>
    </lineage>
</organism>
<dbReference type="EMBL" id="AHJE01000087">
    <property type="protein sequence ID" value="EHP39574.1"/>
    <property type="molecule type" value="Genomic_DNA"/>
</dbReference>
<protein>
    <submittedName>
        <fullName evidence="1">Uncharacterized protein</fullName>
    </submittedName>
</protein>
<accession>H1SD28</accession>
<evidence type="ECO:0000313" key="2">
    <source>
        <dbReference type="Proteomes" id="UP000005808"/>
    </source>
</evidence>
<dbReference type="Pfam" id="PF19723">
    <property type="entry name" value="DUF6216"/>
    <property type="match status" value="1"/>
</dbReference>
<dbReference type="InterPro" id="IPR046188">
    <property type="entry name" value="DUF6216"/>
</dbReference>
<evidence type="ECO:0000313" key="1">
    <source>
        <dbReference type="EMBL" id="EHP39574.1"/>
    </source>
</evidence>
<comment type="caution">
    <text evidence="1">The sequence shown here is derived from an EMBL/GenBank/DDBJ whole genome shotgun (WGS) entry which is preliminary data.</text>
</comment>
<name>H1SD28_9BURK</name>
<proteinExistence type="predicted"/>
<dbReference type="Proteomes" id="UP000005808">
    <property type="component" value="Unassembled WGS sequence"/>
</dbReference>
<reference evidence="1 2" key="1">
    <citation type="journal article" date="2012" name="J. Bacteriol.">
        <title>De Novo Genome Project of Cupriavidus basilensis OR16.</title>
        <authorList>
            <person name="Cserhati M."/>
            <person name="Kriszt B."/>
            <person name="Szoboszlay S."/>
            <person name="Toth A."/>
            <person name="Szabo I."/>
            <person name="Tancsics A."/>
            <person name="Nagy I."/>
            <person name="Horvath B."/>
            <person name="Nagy I."/>
            <person name="Kukolya J."/>
        </authorList>
    </citation>
    <scope>NUCLEOTIDE SEQUENCE [LARGE SCALE GENOMIC DNA]</scope>
    <source>
        <strain evidence="1 2">OR16</strain>
    </source>
</reference>
<dbReference type="RefSeq" id="WP_006161845.1">
    <property type="nucleotide sequence ID" value="NZ_AHJE01000087.1"/>
</dbReference>
<gene>
    <name evidence="1" type="ORF">OR16_30739</name>
</gene>
<sequence length="138" mass="14677">MVVAGYLVASLSIAGLFIDDAFLRTRGSEVWFKTDGTVIRGFLGSPSAKPQGCLADPSALAKEFKFTIAEATTLCNAFEDKSIQRLIARAIHAQRLAAGVLGGLAALLTLVCALRLKAAAEARELHDELHLEGRAPNQ</sequence>